<dbReference type="EMBL" id="JARKHS020000609">
    <property type="protein sequence ID" value="KAK8788605.1"/>
    <property type="molecule type" value="Genomic_DNA"/>
</dbReference>
<dbReference type="PANTHER" id="PTHR23248">
    <property type="entry name" value="PHOSPHOLIPID SCRAMBLASE-RELATED"/>
    <property type="match status" value="1"/>
</dbReference>
<evidence type="ECO:0000313" key="4">
    <source>
        <dbReference type="Proteomes" id="UP001321473"/>
    </source>
</evidence>
<reference evidence="3 4" key="1">
    <citation type="journal article" date="2023" name="Arcadia Sci">
        <title>De novo assembly of a long-read Amblyomma americanum tick genome.</title>
        <authorList>
            <person name="Chou S."/>
            <person name="Poskanzer K.E."/>
            <person name="Rollins M."/>
            <person name="Thuy-Boun P.S."/>
        </authorList>
    </citation>
    <scope>NUCLEOTIDE SEQUENCE [LARGE SCALE GENOMIC DNA]</scope>
    <source>
        <strain evidence="3">F_SG_1</strain>
        <tissue evidence="3">Salivary glands</tissue>
    </source>
</reference>
<keyword evidence="2" id="KW-0449">Lipoprotein</keyword>
<organism evidence="3 4">
    <name type="scientific">Amblyomma americanum</name>
    <name type="common">Lone star tick</name>
    <dbReference type="NCBI Taxonomy" id="6943"/>
    <lineage>
        <taxon>Eukaryota</taxon>
        <taxon>Metazoa</taxon>
        <taxon>Ecdysozoa</taxon>
        <taxon>Arthropoda</taxon>
        <taxon>Chelicerata</taxon>
        <taxon>Arachnida</taxon>
        <taxon>Acari</taxon>
        <taxon>Parasitiformes</taxon>
        <taxon>Ixodida</taxon>
        <taxon>Ixodoidea</taxon>
        <taxon>Ixodidae</taxon>
        <taxon>Amblyomminae</taxon>
        <taxon>Amblyomma</taxon>
    </lineage>
</organism>
<keyword evidence="2" id="KW-0106">Calcium</keyword>
<keyword evidence="2" id="KW-0812">Transmembrane</keyword>
<dbReference type="AlphaFoldDB" id="A0AAQ4FPF8"/>
<proteinExistence type="inferred from homology"/>
<comment type="caution">
    <text evidence="3">The sequence shown here is derived from an EMBL/GenBank/DDBJ whole genome shotgun (WGS) entry which is preliminary data.</text>
</comment>
<sequence length="132" mass="14524">MEVHAPPGTIIGSVRQECSLIFPLFSVLDSNKKVVLQIRGPFLTSSCLCNDVVFDIYTKDGRTKLGIISKNWTGMLREAFTDVDNFTVAFPIDLDVKIKAVLLGALFLIVSAPVAIVLTYIQWRSAQGGSYK</sequence>
<protein>
    <recommendedName>
        <fullName evidence="2">Phospholipid scramblase</fullName>
    </recommendedName>
</protein>
<keyword evidence="2" id="KW-0472">Membrane</keyword>
<feature type="transmembrane region" description="Helical" evidence="2">
    <location>
        <begin position="100"/>
        <end position="123"/>
    </location>
</feature>
<evidence type="ECO:0000256" key="2">
    <source>
        <dbReference type="RuleBase" id="RU363116"/>
    </source>
</evidence>
<accession>A0AAQ4FPF8</accession>
<evidence type="ECO:0000313" key="3">
    <source>
        <dbReference type="EMBL" id="KAK8788605.1"/>
    </source>
</evidence>
<gene>
    <name evidence="3" type="ORF">V5799_021618</name>
</gene>
<keyword evidence="2" id="KW-0564">Palmitate</keyword>
<dbReference type="Proteomes" id="UP001321473">
    <property type="component" value="Unassembled WGS sequence"/>
</dbReference>
<dbReference type="GO" id="GO:0005886">
    <property type="term" value="C:plasma membrane"/>
    <property type="evidence" value="ECO:0007669"/>
    <property type="project" value="TreeGrafter"/>
</dbReference>
<dbReference type="PANTHER" id="PTHR23248:SF9">
    <property type="entry name" value="PHOSPHOLIPID SCRAMBLASE"/>
    <property type="match status" value="1"/>
</dbReference>
<dbReference type="Pfam" id="PF03803">
    <property type="entry name" value="Scramblase"/>
    <property type="match status" value="1"/>
</dbReference>
<keyword evidence="2" id="KW-1133">Transmembrane helix</keyword>
<keyword evidence="4" id="KW-1185">Reference proteome</keyword>
<evidence type="ECO:0000256" key="1">
    <source>
        <dbReference type="ARBA" id="ARBA00005350"/>
    </source>
</evidence>
<comment type="cofactor">
    <cofactor evidence="2">
        <name>Ca(2+)</name>
        <dbReference type="ChEBI" id="CHEBI:29108"/>
    </cofactor>
</comment>
<comment type="function">
    <text evidence="2">May mediate accelerated ATP-independent bidirectional transbilayer migration of phospholipids upon binding calcium ions that results in a loss of phospholipid asymmetry in the plasma membrane.</text>
</comment>
<dbReference type="GO" id="GO:0017128">
    <property type="term" value="F:phospholipid scramblase activity"/>
    <property type="evidence" value="ECO:0007669"/>
    <property type="project" value="InterPro"/>
</dbReference>
<comment type="similarity">
    <text evidence="1 2">Belongs to the phospholipid scramblase family.</text>
</comment>
<name>A0AAQ4FPF8_AMBAM</name>
<dbReference type="InterPro" id="IPR005552">
    <property type="entry name" value="Scramblase"/>
</dbReference>